<gene>
    <name evidence="2" type="ORF">QBC46DRAFT_422894</name>
</gene>
<feature type="region of interest" description="Disordered" evidence="1">
    <location>
        <begin position="304"/>
        <end position="354"/>
    </location>
</feature>
<feature type="region of interest" description="Disordered" evidence="1">
    <location>
        <begin position="1147"/>
        <end position="1242"/>
    </location>
</feature>
<feature type="compositionally biased region" description="Basic and acidic residues" evidence="1">
    <location>
        <begin position="1289"/>
        <end position="1298"/>
    </location>
</feature>
<feature type="compositionally biased region" description="Polar residues" evidence="1">
    <location>
        <begin position="808"/>
        <end position="823"/>
    </location>
</feature>
<feature type="compositionally biased region" description="Polar residues" evidence="1">
    <location>
        <begin position="1340"/>
        <end position="1352"/>
    </location>
</feature>
<feature type="compositionally biased region" description="Basic and acidic residues" evidence="1">
    <location>
        <begin position="1029"/>
        <end position="1051"/>
    </location>
</feature>
<evidence type="ECO:0000313" key="3">
    <source>
        <dbReference type="Proteomes" id="UP001303473"/>
    </source>
</evidence>
<feature type="compositionally biased region" description="Low complexity" evidence="1">
    <location>
        <begin position="331"/>
        <end position="354"/>
    </location>
</feature>
<feature type="compositionally biased region" description="Polar residues" evidence="1">
    <location>
        <begin position="1440"/>
        <end position="1452"/>
    </location>
</feature>
<accession>A0AAN6MZ12</accession>
<feature type="region of interest" description="Disordered" evidence="1">
    <location>
        <begin position="619"/>
        <end position="640"/>
    </location>
</feature>
<protein>
    <submittedName>
        <fullName evidence="2">Uncharacterized protein</fullName>
    </submittedName>
</protein>
<feature type="compositionally biased region" description="Basic and acidic residues" evidence="1">
    <location>
        <begin position="913"/>
        <end position="929"/>
    </location>
</feature>
<feature type="region of interest" description="Disordered" evidence="1">
    <location>
        <begin position="717"/>
        <end position="947"/>
    </location>
</feature>
<evidence type="ECO:0000256" key="1">
    <source>
        <dbReference type="SAM" id="MobiDB-lite"/>
    </source>
</evidence>
<feature type="compositionally biased region" description="Polar residues" evidence="1">
    <location>
        <begin position="785"/>
        <end position="794"/>
    </location>
</feature>
<feature type="compositionally biased region" description="Low complexity" evidence="1">
    <location>
        <begin position="986"/>
        <end position="997"/>
    </location>
</feature>
<feature type="compositionally biased region" description="Low complexity" evidence="1">
    <location>
        <begin position="1403"/>
        <end position="1434"/>
    </location>
</feature>
<feature type="compositionally biased region" description="Polar residues" evidence="1">
    <location>
        <begin position="759"/>
        <end position="772"/>
    </location>
</feature>
<evidence type="ECO:0000313" key="2">
    <source>
        <dbReference type="EMBL" id="KAK3935339.1"/>
    </source>
</evidence>
<feature type="compositionally biased region" description="Basic and acidic residues" evidence="1">
    <location>
        <begin position="418"/>
        <end position="428"/>
    </location>
</feature>
<reference evidence="3" key="1">
    <citation type="journal article" date="2023" name="Mol. Phylogenet. Evol.">
        <title>Genome-scale phylogeny and comparative genomics of the fungal order Sordariales.</title>
        <authorList>
            <person name="Hensen N."/>
            <person name="Bonometti L."/>
            <person name="Westerberg I."/>
            <person name="Brannstrom I.O."/>
            <person name="Guillou S."/>
            <person name="Cros-Aarteil S."/>
            <person name="Calhoun S."/>
            <person name="Haridas S."/>
            <person name="Kuo A."/>
            <person name="Mondo S."/>
            <person name="Pangilinan J."/>
            <person name="Riley R."/>
            <person name="LaButti K."/>
            <person name="Andreopoulos B."/>
            <person name="Lipzen A."/>
            <person name="Chen C."/>
            <person name="Yan M."/>
            <person name="Daum C."/>
            <person name="Ng V."/>
            <person name="Clum A."/>
            <person name="Steindorff A."/>
            <person name="Ohm R.A."/>
            <person name="Martin F."/>
            <person name="Silar P."/>
            <person name="Natvig D.O."/>
            <person name="Lalanne C."/>
            <person name="Gautier V."/>
            <person name="Ament-Velasquez S.L."/>
            <person name="Kruys A."/>
            <person name="Hutchinson M.I."/>
            <person name="Powell A.J."/>
            <person name="Barry K."/>
            <person name="Miller A.N."/>
            <person name="Grigoriev I.V."/>
            <person name="Debuchy R."/>
            <person name="Gladieux P."/>
            <person name="Hiltunen Thoren M."/>
            <person name="Johannesson H."/>
        </authorList>
    </citation>
    <scope>NUCLEOTIDE SEQUENCE [LARGE SCALE GENOMIC DNA]</scope>
    <source>
        <strain evidence="3">CBS 340.73</strain>
    </source>
</reference>
<feature type="compositionally biased region" description="Low complexity" evidence="1">
    <location>
        <begin position="965"/>
        <end position="978"/>
    </location>
</feature>
<feature type="compositionally biased region" description="Low complexity" evidence="1">
    <location>
        <begin position="1353"/>
        <end position="1363"/>
    </location>
</feature>
<feature type="region of interest" description="Disordered" evidence="1">
    <location>
        <begin position="379"/>
        <end position="477"/>
    </location>
</feature>
<feature type="compositionally biased region" description="Basic and acidic residues" evidence="1">
    <location>
        <begin position="399"/>
        <end position="410"/>
    </location>
</feature>
<feature type="compositionally biased region" description="Basic and acidic residues" evidence="1">
    <location>
        <begin position="721"/>
        <end position="734"/>
    </location>
</feature>
<organism evidence="2 3">
    <name type="scientific">Diplogelasinospora grovesii</name>
    <dbReference type="NCBI Taxonomy" id="303347"/>
    <lineage>
        <taxon>Eukaryota</taxon>
        <taxon>Fungi</taxon>
        <taxon>Dikarya</taxon>
        <taxon>Ascomycota</taxon>
        <taxon>Pezizomycotina</taxon>
        <taxon>Sordariomycetes</taxon>
        <taxon>Sordariomycetidae</taxon>
        <taxon>Sordariales</taxon>
        <taxon>Diplogelasinosporaceae</taxon>
        <taxon>Diplogelasinospora</taxon>
    </lineage>
</organism>
<comment type="caution">
    <text evidence="2">The sequence shown here is derived from an EMBL/GenBank/DDBJ whole genome shotgun (WGS) entry which is preliminary data.</text>
</comment>
<feature type="compositionally biased region" description="Low complexity" evidence="1">
    <location>
        <begin position="232"/>
        <end position="242"/>
    </location>
</feature>
<dbReference type="EMBL" id="MU853928">
    <property type="protein sequence ID" value="KAK3935339.1"/>
    <property type="molecule type" value="Genomic_DNA"/>
</dbReference>
<dbReference type="Proteomes" id="UP001303473">
    <property type="component" value="Unassembled WGS sequence"/>
</dbReference>
<feature type="region of interest" description="Disordered" evidence="1">
    <location>
        <begin position="206"/>
        <end position="245"/>
    </location>
</feature>
<feature type="compositionally biased region" description="Polar residues" evidence="1">
    <location>
        <begin position="1158"/>
        <end position="1168"/>
    </location>
</feature>
<feature type="compositionally biased region" description="Polar residues" evidence="1">
    <location>
        <begin position="870"/>
        <end position="890"/>
    </location>
</feature>
<proteinExistence type="predicted"/>
<feature type="compositionally biased region" description="Low complexity" evidence="1">
    <location>
        <begin position="845"/>
        <end position="854"/>
    </location>
</feature>
<name>A0AAN6MZ12_9PEZI</name>
<feature type="compositionally biased region" description="Low complexity" evidence="1">
    <location>
        <begin position="1079"/>
        <end position="1093"/>
    </location>
</feature>
<feature type="region of interest" description="Disordered" evidence="1">
    <location>
        <begin position="962"/>
        <end position="1117"/>
    </location>
</feature>
<feature type="region of interest" description="Disordered" evidence="1">
    <location>
        <begin position="1285"/>
        <end position="1466"/>
    </location>
</feature>
<keyword evidence="3" id="KW-1185">Reference proteome</keyword>
<sequence length="1466" mass="157701">MTSFLGGFNSLPGAALAPINFKEFTITAQSFAVPPRLAYDPRSWECILVPARPSKQPKHGVRKFRKRVPGLICGLDKLREAERNYFRELQKRWQAWQAELGLGPQKRIVLQADWEQRSQEGVHYDNEKYHEARDGKWLVTQARATVSLAQQQGAAEAKATADLWSKLERKESSFPEISWAPAKRNWLGEPVQPRIAHTLAELQPSNVPVADGPVVATPQSPQRSPRRILTAKSPGSKSPSPKRTTTLQQLAPIRLSPVKLKYAPVKSSPLKKVWTVSGSPEAAINTHLTSVRLNAATPIKTKVRLPEKKITLPKKGPSPPSEDVNMEGTFSVPDWSDSDSSSPPSPPKVTKVSWTPPVVFDQPVPDAPMVPAYEAHRRASIRSARGRSERRSSGVARLIDFESMRREAPSRRRSMSPPRERMTEDDNRRRRTYDFVYPGPQSIKDVFTSSDSAMDDVAPSTSSHNDEQPISPEASEKVSAMDVELDLTSPISNDVTGHEPNVIPSAVELEPTVPISNDVFGYGQETTPSASDNYTFEGMSIDAFPPEIDNVDLSPMKPSFSVPSDASSSPVRNEYDITEEASKSHAQIEIDPTDFGFYLNHSPDGLSTIIEESTIARESRAATPVESATQQAADESVNPCPVTPVKAPAPEPTTPLAASDVPASTECKATDETDELPISFSFCDQTETVLLDTDAESEPDVSDDEHNVTAEVTEQLTQEQKMAEEQQALKEQKDAVAAGSDAAEVAESHVTGVEDSLSARDSSPRVSKTTYRVQADCHEDDDQDTSSVNISATSQEDHAQTIMDPSTVMDQNEASLDEQSPAVTPSRERSVSQPITAVTPPPATPEHATVPAPTKVLDTGNDQDEAGPESPQSQSSGFTPINSRQNSPPNRESPVRHDEQEEADEFDDLVIITHEDVAESVDEELRVTVEDDEAADSDTPTLDQEDETEMLRQFVSRVAADKNARAAAAAASAASLAAKQKKRRSGSTGSITSSTGSPIAKPGATPARRLPLTEKSPNSPSPLKSKKRKLDEVAEDMTKDKGDAAADRSSEKALATMSPKPKRRRKRIDVELETTLEGPAAEPDAAVPASSAEAPRRSTRSTRSVRVSLKSAGQSANSVARTMIPVRLPGMAGNDIDTTNLAMARHQRNEEKDLANVTRANTKKNQGTAVHPRYVLPQQEQAAGGEKSVFDEAQPSIENDSENESEGSGRVSRKDGKAVRWAEPMATYHGGDGGDDSTPDNAGEVKERLVSLSPDPLWYAPAPAPIAVVAAATAAVPAPAAVVAPEAAVEERRAEKKTVAKKKTAAKKPAAKEEVTAVAEPAEPAEPVPLPAPMRRSSRVSKLQAPTPTSQIAKALPAAAAAKPAPPIRKNNTTTKAEAKPAPIRKNTTKVEKKVPATKKTAKTTAKATTTTATKASTTAGKAAATTKTTAAKTAARRTQIASALGLSNNGTPAPKRRGRAATADK</sequence>
<feature type="compositionally biased region" description="Low complexity" evidence="1">
    <location>
        <begin position="735"/>
        <end position="745"/>
    </location>
</feature>